<dbReference type="RefSeq" id="XP_010469938.1">
    <property type="nucleotide sequence ID" value="XM_010471636.2"/>
</dbReference>
<gene>
    <name evidence="4" type="primary">LOC104749922</name>
    <name evidence="3" type="synonym">LOC104718868</name>
</gene>
<proteinExistence type="predicted"/>
<feature type="region of interest" description="Disordered" evidence="1">
    <location>
        <begin position="1"/>
        <end position="29"/>
    </location>
</feature>
<feature type="compositionally biased region" description="Low complexity" evidence="1">
    <location>
        <begin position="80"/>
        <end position="94"/>
    </location>
</feature>
<evidence type="ECO:0000313" key="3">
    <source>
        <dbReference type="RefSeq" id="XP_010434989.1"/>
    </source>
</evidence>
<evidence type="ECO:0000313" key="4">
    <source>
        <dbReference type="RefSeq" id="XP_010469938.1"/>
    </source>
</evidence>
<reference evidence="3 4" key="3">
    <citation type="submission" date="2025-05" db="UniProtKB">
        <authorList>
            <consortium name="RefSeq"/>
        </authorList>
    </citation>
    <scope>IDENTIFICATION</scope>
    <source>
        <tissue evidence="3 4">Leaf</tissue>
    </source>
</reference>
<reference evidence="2" key="2">
    <citation type="journal article" date="2014" name="Nat. Commun.">
        <title>The emerging biofuel crop Camelina sativa retains a highly undifferentiated hexaploid genome structure.</title>
        <authorList>
            <person name="Kagale S."/>
            <person name="Koh C."/>
            <person name="Nixon J."/>
            <person name="Bollina V."/>
            <person name="Clarke W.E."/>
            <person name="Tuteja R."/>
            <person name="Spillane C."/>
            <person name="Robinson S.J."/>
            <person name="Links M.G."/>
            <person name="Clarke C."/>
            <person name="Higgins E.E."/>
            <person name="Huebert T."/>
            <person name="Sharpe A.G."/>
            <person name="Parkin I.A."/>
        </authorList>
    </citation>
    <scope>NUCLEOTIDE SEQUENCE [LARGE SCALE GENOMIC DNA]</scope>
    <source>
        <strain evidence="2">r\DH55</strain>
    </source>
</reference>
<sequence>MRLKDRECETTVAEEISGSKMDLDVEAPQHKGDGKVMLVSEFEEDTDDLLEEGEGNVASGQGMSEEALAGHGDADADGSKQGNKQKVVGKQGNNTMNGKPPRGGRQVKKGMVALSEPTAQT</sequence>
<reference evidence="2" key="1">
    <citation type="journal article" date="1997" name="Nucleic Acids Res.">
        <title>tRNAscan-SE: a program for improved detection of transfer RNA genes in genomic sequence.</title>
        <authorList>
            <person name="Lowe T.M."/>
            <person name="Eddy S.R."/>
        </authorList>
    </citation>
    <scope>NUCLEOTIDE SEQUENCE [LARGE SCALE GENOMIC DNA]</scope>
    <source>
        <strain evidence="2">r\DH55</strain>
    </source>
</reference>
<feature type="region of interest" description="Disordered" evidence="1">
    <location>
        <begin position="53"/>
        <end position="121"/>
    </location>
</feature>
<dbReference type="RefSeq" id="XP_010434989.1">
    <property type="nucleotide sequence ID" value="XM_010436687.2"/>
</dbReference>
<dbReference type="GeneID" id="104718868"/>
<dbReference type="Proteomes" id="UP000694864">
    <property type="component" value="Chromosome 16"/>
</dbReference>
<evidence type="ECO:0000313" key="2">
    <source>
        <dbReference type="Proteomes" id="UP000694864"/>
    </source>
</evidence>
<name>A0ABM0WEJ1_CAMSA</name>
<dbReference type="GeneID" id="104749922"/>
<organism evidence="2 4">
    <name type="scientific">Camelina sativa</name>
    <name type="common">False flax</name>
    <name type="synonym">Myagrum sativum</name>
    <dbReference type="NCBI Taxonomy" id="90675"/>
    <lineage>
        <taxon>Eukaryota</taxon>
        <taxon>Viridiplantae</taxon>
        <taxon>Streptophyta</taxon>
        <taxon>Embryophyta</taxon>
        <taxon>Tracheophyta</taxon>
        <taxon>Spermatophyta</taxon>
        <taxon>Magnoliopsida</taxon>
        <taxon>eudicotyledons</taxon>
        <taxon>Gunneridae</taxon>
        <taxon>Pentapetalae</taxon>
        <taxon>rosids</taxon>
        <taxon>malvids</taxon>
        <taxon>Brassicales</taxon>
        <taxon>Brassicaceae</taxon>
        <taxon>Camelineae</taxon>
        <taxon>Camelina</taxon>
    </lineage>
</organism>
<protein>
    <submittedName>
        <fullName evidence="3">Uncharacterized protein LOC104718868</fullName>
    </submittedName>
    <submittedName>
        <fullName evidence="4">Uncharacterized protein LOC104749922</fullName>
    </submittedName>
</protein>
<keyword evidence="2" id="KW-1185">Reference proteome</keyword>
<accession>A0ABM0WEJ1</accession>
<evidence type="ECO:0000256" key="1">
    <source>
        <dbReference type="SAM" id="MobiDB-lite"/>
    </source>
</evidence>
<dbReference type="Proteomes" id="UP000694864">
    <property type="component" value="Chromosome 10"/>
</dbReference>